<keyword evidence="3 14" id="KW-0716">Sensory transduction</keyword>
<dbReference type="SUPFAM" id="SSF81321">
    <property type="entry name" value="Family A G protein-coupled receptor-like"/>
    <property type="match status" value="1"/>
</dbReference>
<dbReference type="Proteomes" id="UP000694892">
    <property type="component" value="Chromosome 8L"/>
</dbReference>
<evidence type="ECO:0000256" key="7">
    <source>
        <dbReference type="ARBA" id="ARBA00023040"/>
    </source>
</evidence>
<protein>
    <recommendedName>
        <fullName evidence="14">Olfactory receptor</fullName>
    </recommendedName>
</protein>
<dbReference type="GO" id="GO:0004930">
    <property type="term" value="F:G protein-coupled receptor activity"/>
    <property type="evidence" value="ECO:0007669"/>
    <property type="project" value="UniProtKB-KW"/>
</dbReference>
<dbReference type="AlphaFoldDB" id="A0A974C9D8"/>
<keyword evidence="8 14" id="KW-0472">Membrane</keyword>
<dbReference type="Gene3D" id="1.20.1070.10">
    <property type="entry name" value="Rhodopsin 7-helix transmembrane proteins"/>
    <property type="match status" value="1"/>
</dbReference>
<dbReference type="InterPro" id="IPR017452">
    <property type="entry name" value="GPCR_Rhodpsn_7TM"/>
</dbReference>
<evidence type="ECO:0000256" key="14">
    <source>
        <dbReference type="RuleBase" id="RU363047"/>
    </source>
</evidence>
<reference evidence="17" key="1">
    <citation type="journal article" date="2016" name="Nature">
        <title>Genome evolution in the allotetraploid frog Xenopus laevis.</title>
        <authorList>
            <person name="Session A.M."/>
            <person name="Uno Y."/>
            <person name="Kwon T."/>
            <person name="Chapman J.A."/>
            <person name="Toyoda A."/>
            <person name="Takahashi S."/>
            <person name="Fukui A."/>
            <person name="Hikosaka A."/>
            <person name="Suzuki A."/>
            <person name="Kondo M."/>
            <person name="van Heeringen S.J."/>
            <person name="Quigley I."/>
            <person name="Heinz S."/>
            <person name="Ogino H."/>
            <person name="Ochi H."/>
            <person name="Hellsten U."/>
            <person name="Lyons J.B."/>
            <person name="Simakov O."/>
            <person name="Putnam N."/>
            <person name="Stites J."/>
            <person name="Kuroki Y."/>
            <person name="Tanaka T."/>
            <person name="Michiue T."/>
            <person name="Watanabe M."/>
            <person name="Bogdanovic O."/>
            <person name="Lister R."/>
            <person name="Georgiou G."/>
            <person name="Paranjpe S.S."/>
            <person name="van Kruijsbergen I."/>
            <person name="Shu S."/>
            <person name="Carlson J."/>
            <person name="Kinoshita T."/>
            <person name="Ohta Y."/>
            <person name="Mawaribuchi S."/>
            <person name="Jenkins J."/>
            <person name="Grimwood J."/>
            <person name="Schmutz J."/>
            <person name="Mitros T."/>
            <person name="Mozaffari S.V."/>
            <person name="Suzuki Y."/>
            <person name="Haramoto Y."/>
            <person name="Yamamoto T.S."/>
            <person name="Takagi C."/>
            <person name="Heald R."/>
            <person name="Miller K."/>
            <person name="Haudenschild C."/>
            <person name="Kitzman J."/>
            <person name="Nakayama T."/>
            <person name="Izutsu Y."/>
            <person name="Robert J."/>
            <person name="Fortriede J."/>
            <person name="Burns K."/>
            <person name="Lotay V."/>
            <person name="Karimi K."/>
            <person name="Yasuoka Y."/>
            <person name="Dichmann D.S."/>
            <person name="Flajnik M.F."/>
            <person name="Houston D.W."/>
            <person name="Shendure J."/>
            <person name="DuPasquier L."/>
            <person name="Vize P.D."/>
            <person name="Zorn A.M."/>
            <person name="Ito M."/>
            <person name="Marcotte E.M."/>
            <person name="Wallingford J.B."/>
            <person name="Ito Y."/>
            <person name="Asashima M."/>
            <person name="Ueno N."/>
            <person name="Matsuda Y."/>
            <person name="Veenstra G.J."/>
            <person name="Fujiyama A."/>
            <person name="Harland R.M."/>
            <person name="Taira M."/>
            <person name="Rokhsar D.S."/>
        </authorList>
    </citation>
    <scope>NUCLEOTIDE SEQUENCE [LARGE SCALE GENOMIC DNA]</scope>
    <source>
        <strain evidence="17">J</strain>
    </source>
</reference>
<evidence type="ECO:0000313" key="17">
    <source>
        <dbReference type="Proteomes" id="UP000694892"/>
    </source>
</evidence>
<dbReference type="PANTHER" id="PTHR24242:SF410">
    <property type="entry name" value="OLFACTORY RECEPTOR"/>
    <property type="match status" value="1"/>
</dbReference>
<dbReference type="FunFam" id="1.20.1070.10:FF:000001">
    <property type="entry name" value="Olfactory receptor"/>
    <property type="match status" value="1"/>
</dbReference>
<evidence type="ECO:0000256" key="5">
    <source>
        <dbReference type="ARBA" id="ARBA00022725"/>
    </source>
</evidence>
<dbReference type="GO" id="GO:0004984">
    <property type="term" value="F:olfactory receptor activity"/>
    <property type="evidence" value="ECO:0007669"/>
    <property type="project" value="InterPro"/>
</dbReference>
<dbReference type="InterPro" id="IPR000276">
    <property type="entry name" value="GPCR_Rhodpsn"/>
</dbReference>
<evidence type="ECO:0000256" key="9">
    <source>
        <dbReference type="ARBA" id="ARBA00023157"/>
    </source>
</evidence>
<dbReference type="PANTHER" id="PTHR24242">
    <property type="entry name" value="G-PROTEIN COUPLED RECEPTOR"/>
    <property type="match status" value="1"/>
</dbReference>
<evidence type="ECO:0000256" key="3">
    <source>
        <dbReference type="ARBA" id="ARBA00022606"/>
    </source>
</evidence>
<feature type="transmembrane region" description="Helical" evidence="14">
    <location>
        <begin position="59"/>
        <end position="78"/>
    </location>
</feature>
<keyword evidence="5 14" id="KW-0552">Olfaction</keyword>
<evidence type="ECO:0000313" key="16">
    <source>
        <dbReference type="EMBL" id="OCT68999.1"/>
    </source>
</evidence>
<gene>
    <name evidence="16" type="ORF">XELAEV_18040307mg</name>
</gene>
<feature type="domain" description="G-protein coupled receptors family 1 profile" evidence="15">
    <location>
        <begin position="41"/>
        <end position="290"/>
    </location>
</feature>
<keyword evidence="7 13" id="KW-0297">G-protein coupled receptor</keyword>
<evidence type="ECO:0000256" key="13">
    <source>
        <dbReference type="RuleBase" id="RU000688"/>
    </source>
</evidence>
<feature type="transmembrane region" description="Helical" evidence="14">
    <location>
        <begin position="141"/>
        <end position="158"/>
    </location>
</feature>
<keyword evidence="12 13" id="KW-0807">Transducer</keyword>
<evidence type="ECO:0000256" key="6">
    <source>
        <dbReference type="ARBA" id="ARBA00022989"/>
    </source>
</evidence>
<feature type="transmembrane region" description="Helical" evidence="14">
    <location>
        <begin position="98"/>
        <end position="120"/>
    </location>
</feature>
<keyword evidence="2 14" id="KW-1003">Cell membrane</keyword>
<dbReference type="CDD" id="cd13954">
    <property type="entry name" value="7tmA_OR"/>
    <property type="match status" value="1"/>
</dbReference>
<evidence type="ECO:0000256" key="10">
    <source>
        <dbReference type="ARBA" id="ARBA00023170"/>
    </source>
</evidence>
<evidence type="ECO:0000259" key="15">
    <source>
        <dbReference type="PROSITE" id="PS50262"/>
    </source>
</evidence>
<evidence type="ECO:0000256" key="1">
    <source>
        <dbReference type="ARBA" id="ARBA00004651"/>
    </source>
</evidence>
<feature type="transmembrane region" description="Helical" evidence="14">
    <location>
        <begin position="238"/>
        <end position="261"/>
    </location>
</feature>
<keyword evidence="9" id="KW-1015">Disulfide bond</keyword>
<evidence type="ECO:0000256" key="8">
    <source>
        <dbReference type="ARBA" id="ARBA00023136"/>
    </source>
</evidence>
<feature type="transmembrane region" description="Helical" evidence="14">
    <location>
        <begin position="273"/>
        <end position="292"/>
    </location>
</feature>
<dbReference type="PRINTS" id="PR00237">
    <property type="entry name" value="GPCRRHODOPSN"/>
</dbReference>
<sequence length="315" mass="35742">MGERNHTQFTGFILLGFSDIEDVRILLFIFFLSMLLMSLIGNMLIIVAVQHHSGFHTPMYFFITVLSFLELWYVMITGPKLLSLLLTKDNRISCEWCFAQLYMFHSLGITEGTLLAIMALDRFMAICNPLRYISIMNERMCSFLAILCWTVGFLLATIPTTLTIKVPLCGPYQIDHYFCDLSPLLALACKDISVTVMINRCVIGFAIMFNFTFILVMYLNIIVSILKLGSNTGKKKAFSTCSSHLTVVVMIYSTTFAVYGSPKGAEYVNYDKLFSLVYTVLAPLLNPIIFSLRNNDIKMALKGIVQRKWANIRLP</sequence>
<proteinExistence type="inferred from homology"/>
<dbReference type="PROSITE" id="PS00237">
    <property type="entry name" value="G_PROTEIN_RECEP_F1_1"/>
    <property type="match status" value="1"/>
</dbReference>
<evidence type="ECO:0000256" key="12">
    <source>
        <dbReference type="ARBA" id="ARBA00023224"/>
    </source>
</evidence>
<evidence type="ECO:0000256" key="4">
    <source>
        <dbReference type="ARBA" id="ARBA00022692"/>
    </source>
</evidence>
<comment type="similarity">
    <text evidence="13">Belongs to the G-protein coupled receptor 1 family.</text>
</comment>
<name>A0A974C9D8_XENLA</name>
<feature type="transmembrane region" description="Helical" evidence="14">
    <location>
        <begin position="25"/>
        <end position="47"/>
    </location>
</feature>
<keyword evidence="6 14" id="KW-1133">Transmembrane helix</keyword>
<keyword evidence="4 13" id="KW-0812">Transmembrane</keyword>
<dbReference type="PROSITE" id="PS50262">
    <property type="entry name" value="G_PROTEIN_RECEP_F1_2"/>
    <property type="match status" value="1"/>
</dbReference>
<dbReference type="Pfam" id="PF13853">
    <property type="entry name" value="7tm_4"/>
    <property type="match status" value="1"/>
</dbReference>
<dbReference type="EMBL" id="CM004480">
    <property type="protein sequence ID" value="OCT68999.1"/>
    <property type="molecule type" value="Genomic_DNA"/>
</dbReference>
<organism evidence="16 17">
    <name type="scientific">Xenopus laevis</name>
    <name type="common">African clawed frog</name>
    <dbReference type="NCBI Taxonomy" id="8355"/>
    <lineage>
        <taxon>Eukaryota</taxon>
        <taxon>Metazoa</taxon>
        <taxon>Chordata</taxon>
        <taxon>Craniata</taxon>
        <taxon>Vertebrata</taxon>
        <taxon>Euteleostomi</taxon>
        <taxon>Amphibia</taxon>
        <taxon>Batrachia</taxon>
        <taxon>Anura</taxon>
        <taxon>Pipoidea</taxon>
        <taxon>Pipidae</taxon>
        <taxon>Xenopodinae</taxon>
        <taxon>Xenopus</taxon>
        <taxon>Xenopus</taxon>
    </lineage>
</organism>
<dbReference type="PRINTS" id="PR00245">
    <property type="entry name" value="OLFACTORYR"/>
</dbReference>
<accession>A0A974C9D8</accession>
<keyword evidence="11" id="KW-0325">Glycoprotein</keyword>
<keyword evidence="10 13" id="KW-0675">Receptor</keyword>
<comment type="subcellular location">
    <subcellularLocation>
        <location evidence="1 14">Cell membrane</location>
        <topology evidence="1 14">Multi-pass membrane protein</topology>
    </subcellularLocation>
</comment>
<evidence type="ECO:0000256" key="11">
    <source>
        <dbReference type="ARBA" id="ARBA00023180"/>
    </source>
</evidence>
<dbReference type="OMA" id="MNERMCS"/>
<feature type="transmembrane region" description="Helical" evidence="14">
    <location>
        <begin position="202"/>
        <end position="226"/>
    </location>
</feature>
<evidence type="ECO:0000256" key="2">
    <source>
        <dbReference type="ARBA" id="ARBA00022475"/>
    </source>
</evidence>
<dbReference type="InterPro" id="IPR050939">
    <property type="entry name" value="Olfactory_GPCR1"/>
</dbReference>
<dbReference type="GO" id="GO:0005886">
    <property type="term" value="C:plasma membrane"/>
    <property type="evidence" value="ECO:0007669"/>
    <property type="project" value="UniProtKB-SubCell"/>
</dbReference>
<dbReference type="InterPro" id="IPR000725">
    <property type="entry name" value="Olfact_rcpt"/>
</dbReference>